<evidence type="ECO:0000256" key="1">
    <source>
        <dbReference type="ARBA" id="ARBA00006611"/>
    </source>
</evidence>
<reference evidence="6" key="3">
    <citation type="submission" date="2023-06" db="EMBL/GenBank/DDBJ databases">
        <title>Pangenomics reveal diversification of enzyme families and niche specialization in globally abundant SAR202 bacteria.</title>
        <authorList>
            <person name="Saw J.H.W."/>
        </authorList>
    </citation>
    <scope>NUCLEOTIDE SEQUENCE [LARGE SCALE GENOMIC DNA]</scope>
    <source>
        <strain evidence="6">JH1073</strain>
    </source>
</reference>
<feature type="compositionally biased region" description="Acidic residues" evidence="2">
    <location>
        <begin position="186"/>
        <end position="195"/>
    </location>
</feature>
<dbReference type="Proteomes" id="UP001321249">
    <property type="component" value="Unassembled WGS sequence"/>
</dbReference>
<dbReference type="EMBL" id="WMBE01000002">
    <property type="protein sequence ID" value="MDG0866537.1"/>
    <property type="molecule type" value="Genomic_DNA"/>
</dbReference>
<evidence type="ECO:0000259" key="3">
    <source>
        <dbReference type="Pfam" id="PF00437"/>
    </source>
</evidence>
<sequence>MAVFELPFNVIDASDHVCDPDSCELVQQLPTALREVALRTSFLLRYLHTLPIAEIGIPVYHEELEGDDGDEENPNFIYKTNTGVIFMHVYPDPEGIRDWLIAIEPSVEHPKFPAIMADIEEGLIEYTDELESAEGDQQLGAMLRWALCHIFKQPVEMKLDAILALPKGFLGEVIEEDEEEDLAITEGEGGAEAEAEQNSGTTAVAVKEKTDEKPAKSANKSSMFAPITKLFGGGSKINLDIAKKYGLDEDDIEGIKYSMVREKVGMGVLQPLIDDHHIEDISCSGVGQIFIEHKVFSSMKCSFGYQTHKELDEHVLRMSERIKKPVTFRQPVVDASLPDGSRINIVYGQDVSLRGTNYTIRKFSEEAISIIQLCKWHSLSWEMAAYLSITIEDGMNMFVSGETASGKTTLMNALCTFIEPNAKIVSIEDTAEVNVPHKNWIKEVTRKPKPGETDSGVGMFDLLRAALRQRPEMIIIGEIRGEEGLIAFQAMQTGHPVMATFHAASVQKLIQRLVGDPILVPKNYVDNLNIAVIQIAVRLPSGKLGRRAVAINEIVNYDSAADAFSFVEVFQWDPVTDTFEFTGFNNSYLLEQVIAPARGYPPARRRQIYSLVKRRARILEKLAASGLEEYQEVYQTIAKAIKDGVF</sequence>
<accession>A0AAJ6CTS6</accession>
<feature type="domain" description="Bacterial type II secretion system protein E" evidence="3">
    <location>
        <begin position="265"/>
        <end position="514"/>
    </location>
</feature>
<comment type="similarity">
    <text evidence="1">Belongs to the GSP E family.</text>
</comment>
<evidence type="ECO:0000256" key="2">
    <source>
        <dbReference type="SAM" id="MobiDB-lite"/>
    </source>
</evidence>
<dbReference type="Gene3D" id="1.10.390.40">
    <property type="match status" value="1"/>
</dbReference>
<evidence type="ECO:0000313" key="6">
    <source>
        <dbReference type="Proteomes" id="UP001219901"/>
    </source>
</evidence>
<dbReference type="InterPro" id="IPR001482">
    <property type="entry name" value="T2SS/T4SS_dom"/>
</dbReference>
<dbReference type="PANTHER" id="PTHR30486">
    <property type="entry name" value="TWITCHING MOTILITY PROTEIN PILT"/>
    <property type="match status" value="1"/>
</dbReference>
<gene>
    <name evidence="4" type="ORF">GKO46_05545</name>
    <name evidence="5" type="ORF">GKO48_13790</name>
</gene>
<dbReference type="InterPro" id="IPR027417">
    <property type="entry name" value="P-loop_NTPase"/>
</dbReference>
<dbReference type="Gene3D" id="3.30.450.370">
    <property type="match status" value="1"/>
</dbReference>
<dbReference type="Gene3D" id="3.40.50.300">
    <property type="entry name" value="P-loop containing nucleotide triphosphate hydrolases"/>
    <property type="match status" value="1"/>
</dbReference>
<name>A0AAJ6CTS6_9CHLR</name>
<dbReference type="Pfam" id="PF00437">
    <property type="entry name" value="T2SSE"/>
    <property type="match status" value="1"/>
</dbReference>
<dbReference type="RefSeq" id="WP_342824038.1">
    <property type="nucleotide sequence ID" value="NZ_CP046146.1"/>
</dbReference>
<organism evidence="5 6">
    <name type="scientific">Candidatus Lucifugimonas marina</name>
    <dbReference type="NCBI Taxonomy" id="3038979"/>
    <lineage>
        <taxon>Bacteria</taxon>
        <taxon>Bacillati</taxon>
        <taxon>Chloroflexota</taxon>
        <taxon>Dehalococcoidia</taxon>
        <taxon>SAR202 cluster</taxon>
        <taxon>Candidatus Lucifugimonadales</taxon>
        <taxon>Candidatus Lucifugimonadaceae</taxon>
        <taxon>Candidatus Lucifugimonas</taxon>
    </lineage>
</organism>
<feature type="compositionally biased region" description="Basic and acidic residues" evidence="2">
    <location>
        <begin position="206"/>
        <end position="215"/>
    </location>
</feature>
<reference evidence="5" key="2">
    <citation type="journal article" date="2023" name="Nat. Commun.">
        <title>Cultivation of marine bacteria of the SAR202 clade.</title>
        <authorList>
            <person name="Lim Y."/>
            <person name="Seo J.H."/>
            <person name="Giovannoni S.J."/>
            <person name="Kang I."/>
            <person name="Cho J.C."/>
        </authorList>
    </citation>
    <scope>NUCLEOTIDE SEQUENCE</scope>
    <source>
        <strain evidence="5">JH1073</strain>
    </source>
</reference>
<dbReference type="InterPro" id="IPR050921">
    <property type="entry name" value="T4SS_GSP_E_ATPase"/>
</dbReference>
<reference evidence="6 7" key="1">
    <citation type="submission" date="2019-11" db="EMBL/GenBank/DDBJ databases">
        <authorList>
            <person name="Cho J.-C."/>
        </authorList>
    </citation>
    <scope>NUCLEOTIDE SEQUENCE [LARGE SCALE GENOMIC DNA]</scope>
    <source>
        <strain evidence="5 6">JH1073</strain>
        <strain evidence="4 7">JH702</strain>
    </source>
</reference>
<dbReference type="Proteomes" id="UP001219901">
    <property type="component" value="Chromosome"/>
</dbReference>
<feature type="region of interest" description="Disordered" evidence="2">
    <location>
        <begin position="186"/>
        <end position="218"/>
    </location>
</feature>
<dbReference type="AlphaFoldDB" id="A0AAJ6CTS6"/>
<dbReference type="PANTHER" id="PTHR30486:SF14">
    <property type="entry name" value="FLAGELLA ACCESSORY PROTEIN I"/>
    <property type="match status" value="1"/>
</dbReference>
<dbReference type="GO" id="GO:0016887">
    <property type="term" value="F:ATP hydrolysis activity"/>
    <property type="evidence" value="ECO:0007669"/>
    <property type="project" value="InterPro"/>
</dbReference>
<protein>
    <submittedName>
        <fullName evidence="5">Secretion system protein E</fullName>
    </submittedName>
</protein>
<dbReference type="CDD" id="cd01130">
    <property type="entry name" value="VirB11-like_ATPase"/>
    <property type="match status" value="1"/>
</dbReference>
<keyword evidence="6" id="KW-1185">Reference proteome</keyword>
<evidence type="ECO:0000313" key="4">
    <source>
        <dbReference type="EMBL" id="MDG0866537.1"/>
    </source>
</evidence>
<dbReference type="EMBL" id="CP046147">
    <property type="protein sequence ID" value="WFG40628.1"/>
    <property type="molecule type" value="Genomic_DNA"/>
</dbReference>
<evidence type="ECO:0000313" key="7">
    <source>
        <dbReference type="Proteomes" id="UP001321249"/>
    </source>
</evidence>
<proteinExistence type="inferred from homology"/>
<evidence type="ECO:0000313" key="5">
    <source>
        <dbReference type="EMBL" id="WFG40628.1"/>
    </source>
</evidence>
<dbReference type="SUPFAM" id="SSF52540">
    <property type="entry name" value="P-loop containing nucleoside triphosphate hydrolases"/>
    <property type="match status" value="1"/>
</dbReference>